<dbReference type="InterPro" id="IPR000182">
    <property type="entry name" value="GNAT_dom"/>
</dbReference>
<evidence type="ECO:0000259" key="2">
    <source>
        <dbReference type="PROSITE" id="PS51186"/>
    </source>
</evidence>
<evidence type="ECO:0000313" key="3">
    <source>
        <dbReference type="EMBL" id="TVU92409.1"/>
    </source>
</evidence>
<dbReference type="Gene3D" id="3.40.630.30">
    <property type="match status" value="1"/>
</dbReference>
<reference evidence="3 4" key="1">
    <citation type="submission" date="2019-07" db="EMBL/GenBank/DDBJ databases">
        <title>Diversity of Bacteria from Kongsfjorden, Arctic.</title>
        <authorList>
            <person name="Yu Y."/>
        </authorList>
    </citation>
    <scope>NUCLEOTIDE SEQUENCE [LARGE SCALE GENOMIC DNA]</scope>
    <source>
        <strain evidence="3 4">SM1922</strain>
    </source>
</reference>
<dbReference type="CDD" id="cd04301">
    <property type="entry name" value="NAT_SF"/>
    <property type="match status" value="1"/>
</dbReference>
<dbReference type="RefSeq" id="WP_144810084.1">
    <property type="nucleotide sequence ID" value="NZ_VNFE01000001.1"/>
</dbReference>
<dbReference type="SUPFAM" id="SSF55729">
    <property type="entry name" value="Acyl-CoA N-acyltransferases (Nat)"/>
    <property type="match status" value="1"/>
</dbReference>
<proteinExistence type="predicted"/>
<dbReference type="GO" id="GO:0008080">
    <property type="term" value="F:N-acetyltransferase activity"/>
    <property type="evidence" value="ECO:0007669"/>
    <property type="project" value="InterPro"/>
</dbReference>
<comment type="caution">
    <text evidence="3">The sequence shown here is derived from an EMBL/GenBank/DDBJ whole genome shotgun (WGS) entry which is preliminary data.</text>
</comment>
<dbReference type="PROSITE" id="PS51186">
    <property type="entry name" value="GNAT"/>
    <property type="match status" value="1"/>
</dbReference>
<evidence type="ECO:0000256" key="1">
    <source>
        <dbReference type="ARBA" id="ARBA00022679"/>
    </source>
</evidence>
<dbReference type="Proteomes" id="UP000317288">
    <property type="component" value="Unassembled WGS sequence"/>
</dbReference>
<evidence type="ECO:0000313" key="4">
    <source>
        <dbReference type="Proteomes" id="UP000317288"/>
    </source>
</evidence>
<dbReference type="InterPro" id="IPR016181">
    <property type="entry name" value="Acyl_CoA_acyltransferase"/>
</dbReference>
<dbReference type="EMBL" id="VNFE01000001">
    <property type="protein sequence ID" value="TVU92409.1"/>
    <property type="molecule type" value="Genomic_DNA"/>
</dbReference>
<dbReference type="InterPro" id="IPR050769">
    <property type="entry name" value="NAT_camello-type"/>
</dbReference>
<organism evidence="3 4">
    <name type="scientific">Vreelandella titanicae</name>
    <dbReference type="NCBI Taxonomy" id="664683"/>
    <lineage>
        <taxon>Bacteria</taxon>
        <taxon>Pseudomonadati</taxon>
        <taxon>Pseudomonadota</taxon>
        <taxon>Gammaproteobacteria</taxon>
        <taxon>Oceanospirillales</taxon>
        <taxon>Halomonadaceae</taxon>
        <taxon>Vreelandella</taxon>
    </lineage>
</organism>
<keyword evidence="1 3" id="KW-0808">Transferase</keyword>
<gene>
    <name evidence="3" type="ORF">FQP89_04605</name>
</gene>
<name>A0A558JFK4_9GAMM</name>
<dbReference type="PANTHER" id="PTHR13947:SF37">
    <property type="entry name" value="LD18367P"/>
    <property type="match status" value="1"/>
</dbReference>
<feature type="domain" description="N-acetyltransferase" evidence="2">
    <location>
        <begin position="7"/>
        <end position="155"/>
    </location>
</feature>
<protein>
    <submittedName>
        <fullName evidence="3">GNAT family N-acetyltransferase</fullName>
    </submittedName>
</protein>
<dbReference type="PANTHER" id="PTHR13947">
    <property type="entry name" value="GNAT FAMILY N-ACETYLTRANSFERASE"/>
    <property type="match status" value="1"/>
</dbReference>
<accession>A0A558JFK4</accession>
<dbReference type="AlphaFoldDB" id="A0A558JFK4"/>
<sequence>MKEISKLKIRMAVPNDNKPIKSMIFKILEEYNVKVEPKGDDLDATEFGINDSRIYIVAELYGNPIGSAILTETSNEVYKLSKLFLAKEYRRKGIGRLLLKEVVEQVRKRKGREIYLRTRDSYAEAIKLYEKSGWTRSAELLNPPGPPVKYSYSLDSYKEY</sequence>
<dbReference type="Pfam" id="PF00583">
    <property type="entry name" value="Acetyltransf_1"/>
    <property type="match status" value="1"/>
</dbReference>